<evidence type="ECO:0000313" key="4">
    <source>
        <dbReference type="Proteomes" id="UP001595839"/>
    </source>
</evidence>
<proteinExistence type="predicted"/>
<evidence type="ECO:0000256" key="2">
    <source>
        <dbReference type="SAM" id="Phobius"/>
    </source>
</evidence>
<feature type="transmembrane region" description="Helical" evidence="2">
    <location>
        <begin position="20"/>
        <end position="38"/>
    </location>
</feature>
<keyword evidence="2" id="KW-0472">Membrane</keyword>
<organism evidence="3 4">
    <name type="scientific">Streptomyces vulcanius</name>
    <dbReference type="NCBI Taxonomy" id="1441876"/>
    <lineage>
        <taxon>Bacteria</taxon>
        <taxon>Bacillati</taxon>
        <taxon>Actinomycetota</taxon>
        <taxon>Actinomycetes</taxon>
        <taxon>Kitasatosporales</taxon>
        <taxon>Streptomycetaceae</taxon>
        <taxon>Streptomyces</taxon>
    </lineage>
</organism>
<protein>
    <recommendedName>
        <fullName evidence="5">Type VII secretion protein EccE</fullName>
    </recommendedName>
</protein>
<feature type="compositionally biased region" description="Polar residues" evidence="1">
    <location>
        <begin position="361"/>
        <end position="374"/>
    </location>
</feature>
<evidence type="ECO:0000313" key="3">
    <source>
        <dbReference type="EMBL" id="MFC4501853.1"/>
    </source>
</evidence>
<feature type="compositionally biased region" description="Pro residues" evidence="1">
    <location>
        <begin position="395"/>
        <end position="418"/>
    </location>
</feature>
<keyword evidence="2" id="KW-0812">Transmembrane</keyword>
<name>A0ABV9ATM0_9ACTN</name>
<evidence type="ECO:0000256" key="1">
    <source>
        <dbReference type="SAM" id="MobiDB-lite"/>
    </source>
</evidence>
<dbReference type="EMBL" id="JBHSFK010000012">
    <property type="protein sequence ID" value="MFC4501853.1"/>
    <property type="molecule type" value="Genomic_DNA"/>
</dbReference>
<accession>A0ABV9ATM0</accession>
<keyword evidence="4" id="KW-1185">Reference proteome</keyword>
<comment type="caution">
    <text evidence="3">The sequence shown here is derived from an EMBL/GenBank/DDBJ whole genome shotgun (WGS) entry which is preliminary data.</text>
</comment>
<dbReference type="RefSeq" id="WP_381173534.1">
    <property type="nucleotide sequence ID" value="NZ_JBHSFK010000012.1"/>
</dbReference>
<feature type="compositionally biased region" description="Low complexity" evidence="1">
    <location>
        <begin position="379"/>
        <end position="392"/>
    </location>
</feature>
<evidence type="ECO:0008006" key="5">
    <source>
        <dbReference type="Google" id="ProtNLM"/>
    </source>
</evidence>
<dbReference type="Proteomes" id="UP001595839">
    <property type="component" value="Unassembled WGS sequence"/>
</dbReference>
<feature type="region of interest" description="Disordered" evidence="1">
    <location>
        <begin position="329"/>
        <end position="418"/>
    </location>
</feature>
<sequence>MRNTDPFVFFRQHSDTIYRLLGIAGALLLVYLLLRVWAMRWGGWRTAWARLRREVAVSRDAFTAPARAWYRHRSSLRLLVRQLGAPATWRDAERALAAARLAAAPARPYAALVDSDSVAVLLAGTGPPEPDPDGAWWTEPDEPERWFVARADLPSVTPEAADVRPIIVAVGEAGRSAAFLDLAVGPPVLSVAGNDRAATALVQAVAAQLDVRLPSPLVVVAEGVHRDYPGPPVRSAYRTARETPPRLGIAPVLIAAELPDPLPPEFAAPPGDDPAVRAVVLGPGRGYVRSLLTDRHGRVAVTGTPLLARCGPLSVAVARVLPSIPPVLPPAPAAEASTGLSGRSARDLFEEEEEAAEAPSVSRSTPDASGTSLHESGEAPLPGASRAAASRPDPARLPPRPPAPRPRTADPSPPVGPT</sequence>
<keyword evidence="2" id="KW-1133">Transmembrane helix</keyword>
<reference evidence="4" key="1">
    <citation type="journal article" date="2019" name="Int. J. Syst. Evol. Microbiol.">
        <title>The Global Catalogue of Microorganisms (GCM) 10K type strain sequencing project: providing services to taxonomists for standard genome sequencing and annotation.</title>
        <authorList>
            <consortium name="The Broad Institute Genomics Platform"/>
            <consortium name="The Broad Institute Genome Sequencing Center for Infectious Disease"/>
            <person name="Wu L."/>
            <person name="Ma J."/>
        </authorList>
    </citation>
    <scope>NUCLEOTIDE SEQUENCE [LARGE SCALE GENOMIC DNA]</scope>
    <source>
        <strain evidence="4">CGMCC 4.7177</strain>
    </source>
</reference>
<gene>
    <name evidence="3" type="ORF">ACFPIH_20350</name>
</gene>